<gene>
    <name evidence="7" type="primary">VPS72</name>
    <name evidence="7" type="ORF">BLAG_LOCUS12316</name>
</gene>
<name>A0A8J9ZER1_BRALA</name>
<dbReference type="GO" id="GO:0005634">
    <property type="term" value="C:nucleus"/>
    <property type="evidence" value="ECO:0007669"/>
    <property type="project" value="TreeGrafter"/>
</dbReference>
<dbReference type="PANTHER" id="PTHR13275:SF4">
    <property type="entry name" value="VACUOLAR PROTEIN SORTING-ASSOCIATED PROTEIN 72 HOMOLOG"/>
    <property type="match status" value="1"/>
</dbReference>
<evidence type="ECO:0000256" key="3">
    <source>
        <dbReference type="ARBA" id="ARBA00020000"/>
    </source>
</evidence>
<organism evidence="7 8">
    <name type="scientific">Branchiostoma lanceolatum</name>
    <name type="common">Common lancelet</name>
    <name type="synonym">Amphioxus lanceolatum</name>
    <dbReference type="NCBI Taxonomy" id="7740"/>
    <lineage>
        <taxon>Eukaryota</taxon>
        <taxon>Metazoa</taxon>
        <taxon>Chordata</taxon>
        <taxon>Cephalochordata</taxon>
        <taxon>Leptocardii</taxon>
        <taxon>Amphioxiformes</taxon>
        <taxon>Branchiostomatidae</taxon>
        <taxon>Branchiostoma</taxon>
    </lineage>
</organism>
<keyword evidence="8" id="KW-1185">Reference proteome</keyword>
<feature type="compositionally biased region" description="Acidic residues" evidence="5">
    <location>
        <begin position="38"/>
        <end position="75"/>
    </location>
</feature>
<dbReference type="InterPro" id="IPR046757">
    <property type="entry name" value="YL1_N"/>
</dbReference>
<protein>
    <recommendedName>
        <fullName evidence="3">Vacuolar protein sorting-associated protein 72 homolog</fullName>
    </recommendedName>
    <alternativeName>
        <fullName evidence="4">Transcription factor-like 1</fullName>
    </alternativeName>
</protein>
<feature type="domain" description="Vps72/YL1 C-terminal" evidence="6">
    <location>
        <begin position="283"/>
        <end position="312"/>
    </location>
</feature>
<accession>A0A8J9ZER1</accession>
<comment type="similarity">
    <text evidence="2">Belongs to the VPS72/YL1 family.</text>
</comment>
<feature type="compositionally biased region" description="Polar residues" evidence="5">
    <location>
        <begin position="129"/>
        <end position="139"/>
    </location>
</feature>
<evidence type="ECO:0000256" key="4">
    <source>
        <dbReference type="ARBA" id="ARBA00032814"/>
    </source>
</evidence>
<dbReference type="AlphaFoldDB" id="A0A8J9ZER1"/>
<dbReference type="PANTHER" id="PTHR13275">
    <property type="entry name" value="YL-1 PROTEIN TRANSCRIPTION FACTOR-LIKE 1"/>
    <property type="match status" value="1"/>
</dbReference>
<comment type="function">
    <text evidence="1">Deposition-and-exchange histone chaperone specific for H2AZ1, specifically chaperones H2AZ1 and deposits it into nucleosomes. As component of the SRCAP complex, mediates the ATP-dependent exchange of histone H2AZ1/H2B dimers for nucleosomal H2A/H2B, leading to transcriptional regulation of selected genes by chromatin remodeling.</text>
</comment>
<dbReference type="Pfam" id="PF05764">
    <property type="entry name" value="YL1"/>
    <property type="match status" value="1"/>
</dbReference>
<sequence>MAAERSRRANAGAKMTKLLVDEQEDEFYQTTYGGFNEESGDDEFESDAESSDDEVDSDFSASEDDEPVSDQEDDEPQRKRRVVTKAYKEPKKAAKPSEGKEPEKRQQQTQKVEKPKQPQQQRVILPSARIQTRKSTAERTMQCNIRYKERERLRAIQPKKQPVEFRRLTQEEVLEEAKITEQINLASLETYRQLEDERRKARNQKRVRYQGPTIRYHSLSMPLIEELPKETEEINVVGDSSPPIQPSQKSQVTRCSRNFITFPDDATFRKHFPSKKPKPPAKSCCAVTRLPAKYFDPITQTPYATIQAFKCLRDTYLQEQELKCDKRLNELNGYLEQKRKQKLLQK</sequence>
<dbReference type="Proteomes" id="UP000838412">
    <property type="component" value="Chromosome 19"/>
</dbReference>
<dbReference type="EMBL" id="OV696704">
    <property type="protein sequence ID" value="CAH1252158.1"/>
    <property type="molecule type" value="Genomic_DNA"/>
</dbReference>
<evidence type="ECO:0000256" key="5">
    <source>
        <dbReference type="SAM" id="MobiDB-lite"/>
    </source>
</evidence>
<dbReference type="Pfam" id="PF08265">
    <property type="entry name" value="YL1_C"/>
    <property type="match status" value="1"/>
</dbReference>
<proteinExistence type="inferred from homology"/>
<dbReference type="OrthoDB" id="78296at2759"/>
<dbReference type="SMART" id="SM00993">
    <property type="entry name" value="YL1_C"/>
    <property type="match status" value="1"/>
</dbReference>
<feature type="compositionally biased region" description="Basic and acidic residues" evidence="5">
    <location>
        <begin position="86"/>
        <end position="116"/>
    </location>
</feature>
<dbReference type="InterPro" id="IPR013272">
    <property type="entry name" value="Vps72/YL1_C"/>
</dbReference>
<feature type="region of interest" description="Disordered" evidence="5">
    <location>
        <begin position="1"/>
        <end position="139"/>
    </location>
</feature>
<evidence type="ECO:0000256" key="1">
    <source>
        <dbReference type="ARBA" id="ARBA00002050"/>
    </source>
</evidence>
<reference evidence="7" key="1">
    <citation type="submission" date="2022-01" db="EMBL/GenBank/DDBJ databases">
        <authorList>
            <person name="Braso-Vives M."/>
        </authorList>
    </citation>
    <scope>NUCLEOTIDE SEQUENCE</scope>
</reference>
<evidence type="ECO:0000256" key="2">
    <source>
        <dbReference type="ARBA" id="ARBA00006832"/>
    </source>
</evidence>
<evidence type="ECO:0000259" key="6">
    <source>
        <dbReference type="SMART" id="SM00993"/>
    </source>
</evidence>
<evidence type="ECO:0000313" key="7">
    <source>
        <dbReference type="EMBL" id="CAH1252158.1"/>
    </source>
</evidence>
<evidence type="ECO:0000313" key="8">
    <source>
        <dbReference type="Proteomes" id="UP000838412"/>
    </source>
</evidence>